<evidence type="ECO:0000313" key="2">
    <source>
        <dbReference type="Proteomes" id="UP000077315"/>
    </source>
</evidence>
<dbReference type="EMBL" id="KV440976">
    <property type="protein sequence ID" value="OAD75890.1"/>
    <property type="molecule type" value="Genomic_DNA"/>
</dbReference>
<name>A0A167NH66_PHYB8</name>
<gene>
    <name evidence="1" type="ORF">PHYBLDRAFT_59420</name>
</gene>
<sequence>MIHIKSESFSLKKVAITAQYLLLEFLICFLNSYPFPDFAYFSTVYSNWAHSYNSLHHFHIPITEGRIIFYAIQYVGCEYIISEHIRCVEVRSYDDVSPTH</sequence>
<keyword evidence="2" id="KW-1185">Reference proteome</keyword>
<dbReference type="InParanoid" id="A0A167NH66"/>
<reference evidence="2" key="1">
    <citation type="submission" date="2015-06" db="EMBL/GenBank/DDBJ databases">
        <title>Expansion of signal transduction pathways in fungi by whole-genome duplication.</title>
        <authorList>
            <consortium name="DOE Joint Genome Institute"/>
            <person name="Corrochano L.M."/>
            <person name="Kuo A."/>
            <person name="Marcet-Houben M."/>
            <person name="Polaino S."/>
            <person name="Salamov A."/>
            <person name="Villalobos J.M."/>
            <person name="Alvarez M.I."/>
            <person name="Avalos J."/>
            <person name="Benito E.P."/>
            <person name="Benoit I."/>
            <person name="Burger G."/>
            <person name="Camino L.P."/>
            <person name="Canovas D."/>
            <person name="Cerda-Olmedo E."/>
            <person name="Cheng J.-F."/>
            <person name="Dominguez A."/>
            <person name="Elias M."/>
            <person name="Eslava A.P."/>
            <person name="Glaser F."/>
            <person name="Grimwood J."/>
            <person name="Gutierrez G."/>
            <person name="Heitman J."/>
            <person name="Henrissat B."/>
            <person name="Iturriaga E.A."/>
            <person name="Lang B.F."/>
            <person name="Lavin J.L."/>
            <person name="Lee S."/>
            <person name="Li W."/>
            <person name="Lindquist E."/>
            <person name="Lopez-Garcia S."/>
            <person name="Luque E.M."/>
            <person name="Marcos A.T."/>
            <person name="Martin J."/>
            <person name="McCluskey K."/>
            <person name="Medina H.R."/>
            <person name="Miralles-Duran A."/>
            <person name="Miyazaki A."/>
            <person name="Munoz-Torres E."/>
            <person name="Oguiza J.A."/>
            <person name="Ohm R."/>
            <person name="Olmedo M."/>
            <person name="Orejas M."/>
            <person name="Ortiz-Castellanos L."/>
            <person name="Pisabarro A.G."/>
            <person name="Rodriguez-Romero J."/>
            <person name="Ruiz-Herrera J."/>
            <person name="Ruiz-Vazquez R."/>
            <person name="Sanz C."/>
            <person name="Schackwitz W."/>
            <person name="Schmutz J."/>
            <person name="Shahriari M."/>
            <person name="Shelest E."/>
            <person name="Silva-Franco F."/>
            <person name="Soanes D."/>
            <person name="Syed K."/>
            <person name="Tagua V.G."/>
            <person name="Talbot N.J."/>
            <person name="Thon M."/>
            <person name="De vries R.P."/>
            <person name="Wiebenga A."/>
            <person name="Yadav J.S."/>
            <person name="Braun E.L."/>
            <person name="Baker S."/>
            <person name="Garre V."/>
            <person name="Horwitz B."/>
            <person name="Torres-Martinez S."/>
            <person name="Idnurm A."/>
            <person name="Herrera-Estrella A."/>
            <person name="Gabaldon T."/>
            <person name="Grigoriev I.V."/>
        </authorList>
    </citation>
    <scope>NUCLEOTIDE SEQUENCE [LARGE SCALE GENOMIC DNA]</scope>
    <source>
        <strain evidence="2">NRRL 1555(-)</strain>
    </source>
</reference>
<accession>A0A167NH66</accession>
<dbReference type="AlphaFoldDB" id="A0A167NH66"/>
<protein>
    <submittedName>
        <fullName evidence="1">Uncharacterized protein</fullName>
    </submittedName>
</protein>
<organism evidence="1 2">
    <name type="scientific">Phycomyces blakesleeanus (strain ATCC 8743b / DSM 1359 / FGSC 10004 / NBRC 33097 / NRRL 1555)</name>
    <dbReference type="NCBI Taxonomy" id="763407"/>
    <lineage>
        <taxon>Eukaryota</taxon>
        <taxon>Fungi</taxon>
        <taxon>Fungi incertae sedis</taxon>
        <taxon>Mucoromycota</taxon>
        <taxon>Mucoromycotina</taxon>
        <taxon>Mucoromycetes</taxon>
        <taxon>Mucorales</taxon>
        <taxon>Phycomycetaceae</taxon>
        <taxon>Phycomyces</taxon>
    </lineage>
</organism>
<dbReference type="VEuPathDB" id="FungiDB:PHYBLDRAFT_59420"/>
<dbReference type="GeneID" id="29001396"/>
<dbReference type="Proteomes" id="UP000077315">
    <property type="component" value="Unassembled WGS sequence"/>
</dbReference>
<proteinExistence type="predicted"/>
<dbReference type="RefSeq" id="XP_018293930.1">
    <property type="nucleotide sequence ID" value="XM_018440490.1"/>
</dbReference>
<evidence type="ECO:0000313" key="1">
    <source>
        <dbReference type="EMBL" id="OAD75890.1"/>
    </source>
</evidence>